<feature type="compositionally biased region" description="Low complexity" evidence="4">
    <location>
        <begin position="121"/>
        <end position="130"/>
    </location>
</feature>
<feature type="compositionally biased region" description="Basic and acidic residues" evidence="4">
    <location>
        <begin position="460"/>
        <end position="495"/>
    </location>
</feature>
<evidence type="ECO:0000313" key="7">
    <source>
        <dbReference type="Proteomes" id="UP000005207"/>
    </source>
</evidence>
<dbReference type="SMART" id="SM00454">
    <property type="entry name" value="SAM"/>
    <property type="match status" value="1"/>
</dbReference>
<evidence type="ECO:0000256" key="4">
    <source>
        <dbReference type="SAM" id="MobiDB-lite"/>
    </source>
</evidence>
<feature type="region of interest" description="Disordered" evidence="4">
    <location>
        <begin position="332"/>
        <end position="357"/>
    </location>
</feature>
<feature type="region of interest" description="Disordered" evidence="4">
    <location>
        <begin position="221"/>
        <end position="258"/>
    </location>
</feature>
<feature type="compositionally biased region" description="Polar residues" evidence="4">
    <location>
        <begin position="398"/>
        <end position="420"/>
    </location>
</feature>
<reference evidence="6" key="2">
    <citation type="submission" date="2025-08" db="UniProtKB">
        <authorList>
            <consortium name="Ensembl"/>
        </authorList>
    </citation>
    <scope>IDENTIFICATION</scope>
</reference>
<dbReference type="Proteomes" id="UP000005207">
    <property type="component" value="Linkage group LG20"/>
</dbReference>
<feature type="region of interest" description="Disordered" evidence="4">
    <location>
        <begin position="120"/>
        <end position="161"/>
    </location>
</feature>
<dbReference type="GeneTree" id="ENSGT00940000160830"/>
<keyword evidence="3" id="KW-0539">Nucleus</keyword>
<sequence length="717" mass="78693">MSKGILQVHPPICDCPGCRISSPVNRGRLAEKRTIPLPPNRVPKKELASIFSSDDSEGSDRASGDHAHIKQEDELHYSIMRKRSVTFDLGERQYRAFTLVFVSDWFPCVFTDDLLGKRRSFSPNSSSECPSESKKLRSVSPKENSQSPGVEAGGSHGHMSPEEHYRRMMSALSEQGSYEEQQQRLYQLASSMGLPGHDMLRARQEALAAAVRNPVALEAHLPSAGSSSSSSQRRKQGLPQHRDAHYTDREMSHPPPLLSPPTAPHIALGPHLRPPFLGMPSALCQAPGYGFLQPAQAELFARQQELLRKQNLARLEMSAELLRQKELENLHQRQQQQRLLGSDPLGALPPGIPPDHPALRSLHDIPEGHPLREELARRTNAMLVLRHGATTPLLTLNHQQQQPGAASTPKDTQPQSSTAGTDAESRKMSRRVPQTQIRSGDHREGREDRGREEDMEVHEEEMKDSDSETEMCDERLERVGAKSSSKPKDRGKDTGSKGVCDTAKETVESSGRLSAPCSSAGTESPSRHLFTPGLGKTDLKYHLPPGFLPPLPALHAQSFPFGFPYANPYFHTGSLGGLFMDGEDSATANPAEDISKWSVEDVCGFISSLAGCAEYTQVFREQAIDGETLPLLTEEHLLNTMGLKLGPALKIRSQVARRVGRLFYMTGFPLAFPFPPSAALRPPDSSSSPYSGPTPGCSSPKQENGNVVGRYEAKTPS</sequence>
<dbReference type="SUPFAM" id="SSF47769">
    <property type="entry name" value="SAM/Pointed domain"/>
    <property type="match status" value="1"/>
</dbReference>
<accession>A0A669DYS7</accession>
<evidence type="ECO:0000256" key="3">
    <source>
        <dbReference type="ARBA" id="ARBA00023242"/>
    </source>
</evidence>
<feature type="compositionally biased region" description="Basic and acidic residues" evidence="4">
    <location>
        <begin position="439"/>
        <end position="452"/>
    </location>
</feature>
<keyword evidence="1" id="KW-0805">Transcription regulation</keyword>
<proteinExistence type="predicted"/>
<feature type="region of interest" description="Disordered" evidence="4">
    <location>
        <begin position="680"/>
        <end position="717"/>
    </location>
</feature>
<dbReference type="CDD" id="cd09579">
    <property type="entry name" value="SAM_Samd7_11"/>
    <property type="match status" value="1"/>
</dbReference>
<protein>
    <submittedName>
        <fullName evidence="6">Sterile alpha motif domain containing 11</fullName>
    </submittedName>
</protein>
<evidence type="ECO:0000313" key="6">
    <source>
        <dbReference type="Ensembl" id="ENSONIP00000063966.1"/>
    </source>
</evidence>
<keyword evidence="2" id="KW-0804">Transcription</keyword>
<feature type="domain" description="SAM" evidence="5">
    <location>
        <begin position="597"/>
        <end position="643"/>
    </location>
</feature>
<dbReference type="PANTHER" id="PTHR10417">
    <property type="entry name" value="GLUCOCORTICOID MODULATORY ELEMENT-BINDING PROTEIN"/>
    <property type="match status" value="1"/>
</dbReference>
<feature type="compositionally biased region" description="Polar residues" evidence="4">
    <location>
        <begin position="508"/>
        <end position="524"/>
    </location>
</feature>
<organism evidence="6 7">
    <name type="scientific">Oreochromis niloticus</name>
    <name type="common">Nile tilapia</name>
    <name type="synonym">Tilapia nilotica</name>
    <dbReference type="NCBI Taxonomy" id="8128"/>
    <lineage>
        <taxon>Eukaryota</taxon>
        <taxon>Metazoa</taxon>
        <taxon>Chordata</taxon>
        <taxon>Craniata</taxon>
        <taxon>Vertebrata</taxon>
        <taxon>Euteleostomi</taxon>
        <taxon>Actinopterygii</taxon>
        <taxon>Neopterygii</taxon>
        <taxon>Teleostei</taxon>
        <taxon>Neoteleostei</taxon>
        <taxon>Acanthomorphata</taxon>
        <taxon>Ovalentaria</taxon>
        <taxon>Cichlomorphae</taxon>
        <taxon>Cichliformes</taxon>
        <taxon>Cichlidae</taxon>
        <taxon>African cichlids</taxon>
        <taxon>Pseudocrenilabrinae</taxon>
        <taxon>Oreochromini</taxon>
        <taxon>Oreochromis</taxon>
    </lineage>
</organism>
<dbReference type="InterPro" id="IPR001660">
    <property type="entry name" value="SAM"/>
</dbReference>
<dbReference type="PANTHER" id="PTHR10417:SF15">
    <property type="entry name" value="STERILE ALPHA MOTIF DOMAIN-CONTAINING 11"/>
    <property type="match status" value="1"/>
</dbReference>
<evidence type="ECO:0000259" key="5">
    <source>
        <dbReference type="PROSITE" id="PS50105"/>
    </source>
</evidence>
<keyword evidence="7" id="KW-1185">Reference proteome</keyword>
<evidence type="ECO:0000256" key="1">
    <source>
        <dbReference type="ARBA" id="ARBA00023015"/>
    </source>
</evidence>
<gene>
    <name evidence="6" type="primary">SAMD11</name>
    <name evidence="6" type="synonym">samd11</name>
</gene>
<dbReference type="AlphaFoldDB" id="A0A669DYS7"/>
<reference evidence="7" key="1">
    <citation type="submission" date="2012-01" db="EMBL/GenBank/DDBJ databases">
        <title>The Genome Sequence of Oreochromis niloticus (Nile Tilapia).</title>
        <authorList>
            <consortium name="Broad Institute Genome Assembly Team"/>
            <consortium name="Broad Institute Sequencing Platform"/>
            <person name="Di Palma F."/>
            <person name="Johnson J."/>
            <person name="Lander E.S."/>
            <person name="Lindblad-Toh K."/>
        </authorList>
    </citation>
    <scope>NUCLEOTIDE SEQUENCE [LARGE SCALE GENOMIC DNA]</scope>
</reference>
<feature type="region of interest" description="Disordered" evidence="4">
    <location>
        <begin position="398"/>
        <end position="529"/>
    </location>
</feature>
<evidence type="ECO:0000256" key="2">
    <source>
        <dbReference type="ARBA" id="ARBA00023163"/>
    </source>
</evidence>
<dbReference type="Ensembl" id="ENSONIT00000059558.1">
    <property type="protein sequence ID" value="ENSONIP00000063966.1"/>
    <property type="gene ID" value="ENSONIG00000002412.2"/>
</dbReference>
<dbReference type="Pfam" id="PF00536">
    <property type="entry name" value="SAM_1"/>
    <property type="match status" value="1"/>
</dbReference>
<dbReference type="PROSITE" id="PS50105">
    <property type="entry name" value="SAM_DOMAIN"/>
    <property type="match status" value="1"/>
</dbReference>
<name>A0A669DYS7_ORENI</name>
<dbReference type="InterPro" id="IPR013761">
    <property type="entry name" value="SAM/pointed_sf"/>
</dbReference>
<feature type="compositionally biased region" description="Low complexity" evidence="4">
    <location>
        <begin position="680"/>
        <end position="700"/>
    </location>
</feature>
<reference evidence="6" key="3">
    <citation type="submission" date="2025-09" db="UniProtKB">
        <authorList>
            <consortium name="Ensembl"/>
        </authorList>
    </citation>
    <scope>IDENTIFICATION</scope>
</reference>
<feature type="compositionally biased region" description="Basic and acidic residues" evidence="4">
    <location>
        <begin position="240"/>
        <end position="252"/>
    </location>
</feature>
<dbReference type="Gene3D" id="1.10.150.50">
    <property type="entry name" value="Transcription Factor, Ets-1"/>
    <property type="match status" value="1"/>
</dbReference>